<reference evidence="1 2" key="1">
    <citation type="submission" date="2018-06" db="EMBL/GenBank/DDBJ databases">
        <title>Genomic Encyclopedia of Type Strains, Phase III (KMG-III): the genomes of soil and plant-associated and newly described type strains.</title>
        <authorList>
            <person name="Whitman W."/>
        </authorList>
    </citation>
    <scope>NUCLEOTIDE SEQUENCE [LARGE SCALE GENOMIC DNA]</scope>
    <source>
        <strain evidence="1 2">LMG 23644</strain>
    </source>
</reference>
<dbReference type="AlphaFoldDB" id="A0A329BFA6"/>
<gene>
    <name evidence="1" type="ORF">BX591_12825</name>
</gene>
<evidence type="ECO:0000313" key="1">
    <source>
        <dbReference type="EMBL" id="RAS21506.1"/>
    </source>
</evidence>
<sequence length="118" mass="12811">MLTLHEIAERYPELTGGGLPGGEPHVRPNILDHQAEFDAAMRFLNGVKTTSKADSRSSSYALKGLVQGWAGQYVSNGAMIAALIASGVPIARVGDDSPNVRFGILRGWVQWRTKRYAD</sequence>
<proteinExistence type="predicted"/>
<name>A0A329BFA6_9BURK</name>
<accession>A0A329BFA6</accession>
<dbReference type="RefSeq" id="WP_111934699.1">
    <property type="nucleotide sequence ID" value="NZ_CADFFP010000030.1"/>
</dbReference>
<dbReference type="OrthoDB" id="7452124at2"/>
<comment type="caution">
    <text evidence="1">The sequence shown here is derived from an EMBL/GenBank/DDBJ whole genome shotgun (WGS) entry which is preliminary data.</text>
</comment>
<dbReference type="EMBL" id="QLTK01000028">
    <property type="protein sequence ID" value="RAS21506.1"/>
    <property type="molecule type" value="Genomic_DNA"/>
</dbReference>
<organism evidence="1 2">
    <name type="scientific">Paraburkholderia bryophila</name>
    <dbReference type="NCBI Taxonomy" id="420952"/>
    <lineage>
        <taxon>Bacteria</taxon>
        <taxon>Pseudomonadati</taxon>
        <taxon>Pseudomonadota</taxon>
        <taxon>Betaproteobacteria</taxon>
        <taxon>Burkholderiales</taxon>
        <taxon>Burkholderiaceae</taxon>
        <taxon>Paraburkholderia</taxon>
    </lineage>
</organism>
<protein>
    <submittedName>
        <fullName evidence="1">Uncharacterized protein</fullName>
    </submittedName>
</protein>
<dbReference type="Proteomes" id="UP000248918">
    <property type="component" value="Unassembled WGS sequence"/>
</dbReference>
<evidence type="ECO:0000313" key="2">
    <source>
        <dbReference type="Proteomes" id="UP000248918"/>
    </source>
</evidence>